<proteinExistence type="predicted"/>
<organism evidence="1 2">
    <name type="scientific">Sphingobacterium wenxiniae</name>
    <dbReference type="NCBI Taxonomy" id="683125"/>
    <lineage>
        <taxon>Bacteria</taxon>
        <taxon>Pseudomonadati</taxon>
        <taxon>Bacteroidota</taxon>
        <taxon>Sphingobacteriia</taxon>
        <taxon>Sphingobacteriales</taxon>
        <taxon>Sphingobacteriaceae</taxon>
        <taxon>Sphingobacterium</taxon>
    </lineage>
</organism>
<accession>A0A1I6S9I2</accession>
<dbReference type="Proteomes" id="UP000198785">
    <property type="component" value="Unassembled WGS sequence"/>
</dbReference>
<evidence type="ECO:0000313" key="1">
    <source>
        <dbReference type="EMBL" id="SFS73631.1"/>
    </source>
</evidence>
<keyword evidence="1" id="KW-0418">Kinase</keyword>
<dbReference type="GO" id="GO:0016301">
    <property type="term" value="F:kinase activity"/>
    <property type="evidence" value="ECO:0007669"/>
    <property type="project" value="UniProtKB-KW"/>
</dbReference>
<evidence type="ECO:0000313" key="2">
    <source>
        <dbReference type="Proteomes" id="UP000198785"/>
    </source>
</evidence>
<dbReference type="AlphaFoldDB" id="A0A1I6S9I2"/>
<dbReference type="RefSeq" id="WP_093364853.1">
    <property type="nucleotide sequence ID" value="NZ_FOZZ01000004.1"/>
</dbReference>
<gene>
    <name evidence="1" type="ORF">SAMN05660206_104179</name>
</gene>
<keyword evidence="1" id="KW-0808">Transferase</keyword>
<dbReference type="EMBL" id="FOZZ01000004">
    <property type="protein sequence ID" value="SFS73631.1"/>
    <property type="molecule type" value="Genomic_DNA"/>
</dbReference>
<keyword evidence="2" id="KW-1185">Reference proteome</keyword>
<dbReference type="OrthoDB" id="1132102at2"/>
<dbReference type="STRING" id="683125.SAMN05660206_104179"/>
<name>A0A1I6S9I2_9SPHI</name>
<reference evidence="1 2" key="1">
    <citation type="submission" date="2016-10" db="EMBL/GenBank/DDBJ databases">
        <authorList>
            <person name="de Groot N.N."/>
        </authorList>
    </citation>
    <scope>NUCLEOTIDE SEQUENCE [LARGE SCALE GENOMIC DNA]</scope>
    <source>
        <strain evidence="1 2">DSM 22789</strain>
    </source>
</reference>
<protein>
    <submittedName>
        <fullName evidence="1">Thiamine pyrophosphokinase</fullName>
    </submittedName>
</protein>
<sequence>MSSHHIVRENQEPALLITSFKVLDQELIGQLLEWSPTVFTDEDTVDFLLAEGIKVDFVIAPTERKFPQTQVKTIPLFRGIIEDTLRYLVEHRYGAVNMVCDKIPESIFAYSKYVNIVLFVEEKRYVLVRRKYEKWKQKGEKIHVREDQLKSLVGIAKIDKDCFLTEQDGFIYLEFNTDDFVLLGEEI</sequence>